<dbReference type="AlphaFoldDB" id="A0A1R0H2S9"/>
<dbReference type="EMBL" id="LSSL01000907">
    <property type="protein sequence ID" value="OLY83436.1"/>
    <property type="molecule type" value="Genomic_DNA"/>
</dbReference>
<protein>
    <submittedName>
        <fullName evidence="2">Peroxisomal biogenesis factor 3</fullName>
    </submittedName>
</protein>
<dbReference type="GO" id="GO:0045046">
    <property type="term" value="P:protein import into peroxisome membrane"/>
    <property type="evidence" value="ECO:0007669"/>
    <property type="project" value="TreeGrafter"/>
</dbReference>
<feature type="compositionally biased region" description="Low complexity" evidence="1">
    <location>
        <begin position="134"/>
        <end position="147"/>
    </location>
</feature>
<sequence>MYDLKSGVINFFNRNKKPLLLVAGSLGGIYYSLDYLKTVLIQMQDSMEQDSWAKKNISERFSRNQLDIQYTIRNLASELILNVTNDIDVECLLEELRTMQKSKKNKLETEHSAPVSIVIEKSKKDDDSDSKFGSQESFNQNSESSYSIINGSAGASQEDSTSPATYESSQDLTEKKFESVTPPLSIIGQKVYSDSVAQKYQVGITDEQNFLILSWWFLNKGWKIALEIISESVDEIVGKIPEILLPRDAYDYDLFFSANDLSFDLVNTERFNSLVYQAKDIFESDVVEKVFTIEISKISNILINSIRTEFQVDNGSVDSIPPSGIKELSDTSMTSSISSINDLDVSIKEFEDFLEVPETKLSLVKLLPRIAKEVNQILYDSDNQYNEALFSSMEMSALSASIYTARGPAI</sequence>
<dbReference type="PANTHER" id="PTHR28080:SF1">
    <property type="entry name" value="PEROXISOMAL BIOGENESIS FACTOR 3"/>
    <property type="match status" value="1"/>
</dbReference>
<evidence type="ECO:0000313" key="3">
    <source>
        <dbReference type="Proteomes" id="UP000187455"/>
    </source>
</evidence>
<dbReference type="GO" id="GO:0005778">
    <property type="term" value="C:peroxisomal membrane"/>
    <property type="evidence" value="ECO:0007669"/>
    <property type="project" value="InterPro"/>
</dbReference>
<proteinExistence type="predicted"/>
<feature type="region of interest" description="Disordered" evidence="1">
    <location>
        <begin position="118"/>
        <end position="170"/>
    </location>
</feature>
<evidence type="ECO:0000313" key="2">
    <source>
        <dbReference type="EMBL" id="OLY83436.1"/>
    </source>
</evidence>
<accession>A0A1R0H2S9</accession>
<dbReference type="GO" id="GO:0030674">
    <property type="term" value="F:protein-macromolecule adaptor activity"/>
    <property type="evidence" value="ECO:0007669"/>
    <property type="project" value="TreeGrafter"/>
</dbReference>
<keyword evidence="3" id="KW-1185">Reference proteome</keyword>
<evidence type="ECO:0000256" key="1">
    <source>
        <dbReference type="SAM" id="MobiDB-lite"/>
    </source>
</evidence>
<comment type="caution">
    <text evidence="2">The sequence shown here is derived from an EMBL/GenBank/DDBJ whole genome shotgun (WGS) entry which is preliminary data.</text>
</comment>
<dbReference type="PANTHER" id="PTHR28080">
    <property type="entry name" value="PEROXISOMAL BIOGENESIS FACTOR 3"/>
    <property type="match status" value="1"/>
</dbReference>
<name>A0A1R0H2S9_9FUNG</name>
<dbReference type="Proteomes" id="UP000187455">
    <property type="component" value="Unassembled WGS sequence"/>
</dbReference>
<reference evidence="2 3" key="1">
    <citation type="journal article" date="2016" name="Mol. Biol. Evol.">
        <title>Genome-Wide Survey of Gut Fungi (Harpellales) Reveals the First Horizontally Transferred Ubiquitin Gene from a Mosquito Host.</title>
        <authorList>
            <person name="Wang Y."/>
            <person name="White M.M."/>
            <person name="Kvist S."/>
            <person name="Moncalvo J.M."/>
        </authorList>
    </citation>
    <scope>NUCLEOTIDE SEQUENCE [LARGE SCALE GENOMIC DNA]</scope>
    <source>
        <strain evidence="2 3">ALG-7-W6</strain>
    </source>
</reference>
<organism evidence="2 3">
    <name type="scientific">Smittium mucronatum</name>
    <dbReference type="NCBI Taxonomy" id="133383"/>
    <lineage>
        <taxon>Eukaryota</taxon>
        <taxon>Fungi</taxon>
        <taxon>Fungi incertae sedis</taxon>
        <taxon>Zoopagomycota</taxon>
        <taxon>Kickxellomycotina</taxon>
        <taxon>Harpellomycetes</taxon>
        <taxon>Harpellales</taxon>
        <taxon>Legeriomycetaceae</taxon>
        <taxon>Smittium</taxon>
    </lineage>
</organism>
<dbReference type="STRING" id="133383.A0A1R0H2S9"/>
<dbReference type="InterPro" id="IPR006966">
    <property type="entry name" value="Peroxin-3"/>
</dbReference>
<dbReference type="Pfam" id="PF04882">
    <property type="entry name" value="Peroxin-3"/>
    <property type="match status" value="3"/>
</dbReference>
<feature type="compositionally biased region" description="Polar residues" evidence="1">
    <location>
        <begin position="148"/>
        <end position="170"/>
    </location>
</feature>
<feature type="compositionally biased region" description="Basic and acidic residues" evidence="1">
    <location>
        <begin position="120"/>
        <end position="130"/>
    </location>
</feature>
<gene>
    <name evidence="2" type="ORF">AYI68_g2420</name>
</gene>
<dbReference type="OrthoDB" id="45930at2759"/>